<proteinExistence type="predicted"/>
<reference evidence="1 2" key="1">
    <citation type="submission" date="2013-05" db="EMBL/GenBank/DDBJ databases">
        <title>Genome assembly of Chondromyces apiculatus DSM 436.</title>
        <authorList>
            <person name="Sharma G."/>
            <person name="Khatri I."/>
            <person name="Kaur C."/>
            <person name="Mayilraj S."/>
            <person name="Subramanian S."/>
        </authorList>
    </citation>
    <scope>NUCLEOTIDE SEQUENCE [LARGE SCALE GENOMIC DNA]</scope>
    <source>
        <strain evidence="1 2">DSM 436</strain>
    </source>
</reference>
<dbReference type="AlphaFoldDB" id="A0A017SZK5"/>
<name>A0A017SZK5_9BACT</name>
<evidence type="ECO:0000313" key="1">
    <source>
        <dbReference type="EMBL" id="EYF02403.1"/>
    </source>
</evidence>
<keyword evidence="2" id="KW-1185">Reference proteome</keyword>
<accession>A0A017SZK5</accession>
<comment type="caution">
    <text evidence="1">The sequence shown here is derived from an EMBL/GenBank/DDBJ whole genome shotgun (WGS) entry which is preliminary data.</text>
</comment>
<gene>
    <name evidence="1" type="ORF">CAP_7174</name>
</gene>
<protein>
    <submittedName>
        <fullName evidence="1">Very large tegument protein</fullName>
    </submittedName>
</protein>
<dbReference type="OrthoDB" id="5511004at2"/>
<sequence>MRSVVFAAALIVSSLSFVPGCGKGGPSIPATKPDEKELVKGTVVAATEASGGVRLYKVVEVEDFPPPLTRELHMVAYDPKASTFEDAARMWEHKESLKVAVDHVFVQINQFMTRDSRIIRNEPVTDAERAGYLKSKRQ</sequence>
<dbReference type="Proteomes" id="UP000019678">
    <property type="component" value="Unassembled WGS sequence"/>
</dbReference>
<dbReference type="EMBL" id="ASRX01000061">
    <property type="protein sequence ID" value="EYF02403.1"/>
    <property type="molecule type" value="Genomic_DNA"/>
</dbReference>
<evidence type="ECO:0000313" key="2">
    <source>
        <dbReference type="Proteomes" id="UP000019678"/>
    </source>
</evidence>
<dbReference type="RefSeq" id="WP_044247655.1">
    <property type="nucleotide sequence ID" value="NZ_ASRX01000061.1"/>
</dbReference>
<organism evidence="1 2">
    <name type="scientific">Chondromyces apiculatus DSM 436</name>
    <dbReference type="NCBI Taxonomy" id="1192034"/>
    <lineage>
        <taxon>Bacteria</taxon>
        <taxon>Pseudomonadati</taxon>
        <taxon>Myxococcota</taxon>
        <taxon>Polyangia</taxon>
        <taxon>Polyangiales</taxon>
        <taxon>Polyangiaceae</taxon>
        <taxon>Chondromyces</taxon>
    </lineage>
</organism>